<dbReference type="SUPFAM" id="SSF53597">
    <property type="entry name" value="Dihydrofolate reductase-like"/>
    <property type="match status" value="1"/>
</dbReference>
<feature type="domain" description="Bacterial bifunctional deaminase-reductase C-terminal" evidence="1">
    <location>
        <begin position="2"/>
        <end position="178"/>
    </location>
</feature>
<dbReference type="InterPro" id="IPR002734">
    <property type="entry name" value="RibDG_C"/>
</dbReference>
<evidence type="ECO:0000313" key="3">
    <source>
        <dbReference type="Proteomes" id="UP000315971"/>
    </source>
</evidence>
<dbReference type="OrthoDB" id="195113at2"/>
<dbReference type="Pfam" id="PF01872">
    <property type="entry name" value="RibD_C"/>
    <property type="match status" value="1"/>
</dbReference>
<dbReference type="Proteomes" id="UP000315971">
    <property type="component" value="Unassembled WGS sequence"/>
</dbReference>
<protein>
    <submittedName>
        <fullName evidence="2">Dihydrofolate reductase</fullName>
    </submittedName>
</protein>
<organism evidence="2 3">
    <name type="scientific">Solitalea koreensis</name>
    <dbReference type="NCBI Taxonomy" id="543615"/>
    <lineage>
        <taxon>Bacteria</taxon>
        <taxon>Pseudomonadati</taxon>
        <taxon>Bacteroidota</taxon>
        <taxon>Sphingobacteriia</taxon>
        <taxon>Sphingobacteriales</taxon>
        <taxon>Sphingobacteriaceae</taxon>
        <taxon>Solitalea</taxon>
    </lineage>
</organism>
<dbReference type="PANTHER" id="PTHR38011:SF11">
    <property type="entry name" value="2,5-DIAMINO-6-RIBOSYLAMINO-4(3H)-PYRIMIDINONE 5'-PHOSPHATE REDUCTASE"/>
    <property type="match status" value="1"/>
</dbReference>
<proteinExistence type="predicted"/>
<evidence type="ECO:0000313" key="2">
    <source>
        <dbReference type="EMBL" id="SMO36962.1"/>
    </source>
</evidence>
<name>A0A521AQ76_9SPHI</name>
<reference evidence="2 3" key="1">
    <citation type="submission" date="2017-05" db="EMBL/GenBank/DDBJ databases">
        <authorList>
            <person name="Varghese N."/>
            <person name="Submissions S."/>
        </authorList>
    </citation>
    <scope>NUCLEOTIDE SEQUENCE [LARGE SCALE GENOMIC DNA]</scope>
    <source>
        <strain evidence="2 3">DSM 21342</strain>
    </source>
</reference>
<dbReference type="GO" id="GO:0008703">
    <property type="term" value="F:5-amino-6-(5-phosphoribosylamino)uracil reductase activity"/>
    <property type="evidence" value="ECO:0007669"/>
    <property type="project" value="InterPro"/>
</dbReference>
<dbReference type="EMBL" id="FXSZ01000001">
    <property type="protein sequence ID" value="SMO36962.1"/>
    <property type="molecule type" value="Genomic_DNA"/>
</dbReference>
<keyword evidence="3" id="KW-1185">Reference proteome</keyword>
<dbReference type="InterPro" id="IPR050765">
    <property type="entry name" value="Riboflavin_Biosynth_HTPR"/>
</dbReference>
<sequence length="184" mass="20751">MRKLTVFNFATLNGFFKGVQEDISWHKHGGEENAYAAEMLKKGNILLFGRITYELMASYWPTPHAMENDPAVAKGMNDADKIVFSRTLQIADWANTSIIKDNIFEEVKKMKKLPGKDMTILGSGSILTQFAEQHLIDEYQIMIDPIVIGEGTPLFKNIQHPVDLKLISSKTFNSGIVLLCYQPI</sequence>
<dbReference type="Gene3D" id="3.40.430.10">
    <property type="entry name" value="Dihydrofolate Reductase, subunit A"/>
    <property type="match status" value="1"/>
</dbReference>
<dbReference type="RefSeq" id="WP_142600874.1">
    <property type="nucleotide sequence ID" value="NZ_FXSZ01000001.1"/>
</dbReference>
<dbReference type="InterPro" id="IPR024072">
    <property type="entry name" value="DHFR-like_dom_sf"/>
</dbReference>
<gene>
    <name evidence="2" type="ORF">SAMN06265350_101314</name>
</gene>
<evidence type="ECO:0000259" key="1">
    <source>
        <dbReference type="Pfam" id="PF01872"/>
    </source>
</evidence>
<dbReference type="AlphaFoldDB" id="A0A521AQ76"/>
<accession>A0A521AQ76</accession>
<dbReference type="GO" id="GO:0009231">
    <property type="term" value="P:riboflavin biosynthetic process"/>
    <property type="evidence" value="ECO:0007669"/>
    <property type="project" value="InterPro"/>
</dbReference>
<dbReference type="PANTHER" id="PTHR38011">
    <property type="entry name" value="DIHYDROFOLATE REDUCTASE FAMILY PROTEIN (AFU_ORTHOLOGUE AFUA_8G06820)"/>
    <property type="match status" value="1"/>
</dbReference>